<dbReference type="Proteomes" id="UP001595583">
    <property type="component" value="Unassembled WGS sequence"/>
</dbReference>
<accession>A0ABV7KGB5</accession>
<dbReference type="Gene3D" id="3.40.50.720">
    <property type="entry name" value="NAD(P)-binding Rossmann-like Domain"/>
    <property type="match status" value="2"/>
</dbReference>
<keyword evidence="7" id="KW-1185">Reference proteome</keyword>
<dbReference type="SUPFAM" id="SSF52283">
    <property type="entry name" value="Formate/glycerate dehydrogenase catalytic domain-like"/>
    <property type="match status" value="1"/>
</dbReference>
<sequence length="331" mass="35095">MPMTADLRSVTVLVPGKLHPHAVERIGRTFRMVCIDQSDPALVTAELRDKVRGIAASPAVDKSFLGADFMHALPNLEIITNFGVGYDGVDAVYAGRSGIVVTNTPDVLTEEVADTAVGLLISTVRELPRAEAWLREGKWVSKGNYRQSPLTLRGRTVGIFGLGRIGLAIARRLEAFGLAIAYHNRRPVEGVAYAYHATLKGLAQAVDTLICVVPGGASTEKAIDAEVLAALGKEGVLINIGRGTTVDDDALVAALHGGVIAAAGLDVFAEEPNIPPILLDAPNMVLLPHIASASVHTRKAMADLCVDNLVSWFSQGKALTPVPETRHVKAK</sequence>
<dbReference type="SUPFAM" id="SSF51735">
    <property type="entry name" value="NAD(P)-binding Rossmann-fold domains"/>
    <property type="match status" value="1"/>
</dbReference>
<gene>
    <name evidence="6" type="ORF">ACFOHJ_21365</name>
</gene>
<evidence type="ECO:0000256" key="2">
    <source>
        <dbReference type="ARBA" id="ARBA00023027"/>
    </source>
</evidence>
<keyword evidence="2" id="KW-0520">NAD</keyword>
<reference evidence="7" key="1">
    <citation type="journal article" date="2019" name="Int. J. Syst. Evol. Microbiol.">
        <title>The Global Catalogue of Microorganisms (GCM) 10K type strain sequencing project: providing services to taxonomists for standard genome sequencing and annotation.</title>
        <authorList>
            <consortium name="The Broad Institute Genomics Platform"/>
            <consortium name="The Broad Institute Genome Sequencing Center for Infectious Disease"/>
            <person name="Wu L."/>
            <person name="Ma J."/>
        </authorList>
    </citation>
    <scope>NUCLEOTIDE SEQUENCE [LARGE SCALE GENOMIC DNA]</scope>
    <source>
        <strain evidence="7">KCTC 52165</strain>
    </source>
</reference>
<organism evidence="6 7">
    <name type="scientific">Aquamicrobium soli</name>
    <dbReference type="NCBI Taxonomy" id="1811518"/>
    <lineage>
        <taxon>Bacteria</taxon>
        <taxon>Pseudomonadati</taxon>
        <taxon>Pseudomonadota</taxon>
        <taxon>Alphaproteobacteria</taxon>
        <taxon>Hyphomicrobiales</taxon>
        <taxon>Phyllobacteriaceae</taxon>
        <taxon>Aquamicrobium</taxon>
    </lineage>
</organism>
<dbReference type="InterPro" id="IPR006140">
    <property type="entry name" value="D-isomer_DH_NAD-bd"/>
</dbReference>
<name>A0ABV7KGB5_9HYPH</name>
<dbReference type="PANTHER" id="PTHR10996">
    <property type="entry name" value="2-HYDROXYACID DEHYDROGENASE-RELATED"/>
    <property type="match status" value="1"/>
</dbReference>
<dbReference type="InterPro" id="IPR006139">
    <property type="entry name" value="D-isomer_2_OHA_DH_cat_dom"/>
</dbReference>
<dbReference type="Pfam" id="PF00389">
    <property type="entry name" value="2-Hacid_dh"/>
    <property type="match status" value="1"/>
</dbReference>
<keyword evidence="1 3" id="KW-0560">Oxidoreductase</keyword>
<dbReference type="CDD" id="cd12156">
    <property type="entry name" value="HPPR"/>
    <property type="match status" value="1"/>
</dbReference>
<feature type="domain" description="D-isomer specific 2-hydroxyacid dehydrogenase NAD-binding" evidence="5">
    <location>
        <begin position="117"/>
        <end position="291"/>
    </location>
</feature>
<protein>
    <submittedName>
        <fullName evidence="6">2-hydroxyacid dehydrogenase</fullName>
    </submittedName>
</protein>
<comment type="caution">
    <text evidence="6">The sequence shown here is derived from an EMBL/GenBank/DDBJ whole genome shotgun (WGS) entry which is preliminary data.</text>
</comment>
<proteinExistence type="inferred from homology"/>
<evidence type="ECO:0000256" key="3">
    <source>
        <dbReference type="RuleBase" id="RU003719"/>
    </source>
</evidence>
<dbReference type="RefSeq" id="WP_378224531.1">
    <property type="nucleotide sequence ID" value="NZ_JBHRTK010000028.1"/>
</dbReference>
<dbReference type="PANTHER" id="PTHR10996:SF178">
    <property type="entry name" value="2-HYDROXYACID DEHYDROGENASE YGL185C-RELATED"/>
    <property type="match status" value="1"/>
</dbReference>
<evidence type="ECO:0000256" key="1">
    <source>
        <dbReference type="ARBA" id="ARBA00023002"/>
    </source>
</evidence>
<comment type="similarity">
    <text evidence="3">Belongs to the D-isomer specific 2-hydroxyacid dehydrogenase family.</text>
</comment>
<dbReference type="InterPro" id="IPR050223">
    <property type="entry name" value="D-isomer_2-hydroxyacid_DH"/>
</dbReference>
<evidence type="ECO:0000313" key="6">
    <source>
        <dbReference type="EMBL" id="MFC3208777.1"/>
    </source>
</evidence>
<evidence type="ECO:0000313" key="7">
    <source>
        <dbReference type="Proteomes" id="UP001595583"/>
    </source>
</evidence>
<feature type="domain" description="D-isomer specific 2-hydroxyacid dehydrogenase catalytic" evidence="4">
    <location>
        <begin position="13"/>
        <end position="322"/>
    </location>
</feature>
<dbReference type="EMBL" id="JBHRTK010000028">
    <property type="protein sequence ID" value="MFC3208777.1"/>
    <property type="molecule type" value="Genomic_DNA"/>
</dbReference>
<dbReference type="Pfam" id="PF02826">
    <property type="entry name" value="2-Hacid_dh_C"/>
    <property type="match status" value="1"/>
</dbReference>
<evidence type="ECO:0000259" key="4">
    <source>
        <dbReference type="Pfam" id="PF00389"/>
    </source>
</evidence>
<evidence type="ECO:0000259" key="5">
    <source>
        <dbReference type="Pfam" id="PF02826"/>
    </source>
</evidence>
<dbReference type="InterPro" id="IPR036291">
    <property type="entry name" value="NAD(P)-bd_dom_sf"/>
</dbReference>